<name>A0A1M6L660_9FLAO</name>
<keyword evidence="2" id="KW-1185">Reference proteome</keyword>
<evidence type="ECO:0008006" key="3">
    <source>
        <dbReference type="Google" id="ProtNLM"/>
    </source>
</evidence>
<accession>A0A1M6L660</accession>
<dbReference type="RefSeq" id="WP_073220153.1">
    <property type="nucleotide sequence ID" value="NZ_FNNS01000021.1"/>
</dbReference>
<dbReference type="Pfam" id="PF20113">
    <property type="entry name" value="DUF6503"/>
    <property type="match status" value="1"/>
</dbReference>
<dbReference type="Proteomes" id="UP000184172">
    <property type="component" value="Unassembled WGS sequence"/>
</dbReference>
<protein>
    <recommendedName>
        <fullName evidence="3">Deoxyribose-phosphate aldolase</fullName>
    </recommendedName>
</protein>
<reference evidence="2" key="1">
    <citation type="submission" date="2016-11" db="EMBL/GenBank/DDBJ databases">
        <authorList>
            <person name="Varghese N."/>
            <person name="Submissions S."/>
        </authorList>
    </citation>
    <scope>NUCLEOTIDE SEQUENCE [LARGE SCALE GENOMIC DNA]</scope>
    <source>
        <strain evidence="2">DSM 26349</strain>
    </source>
</reference>
<sequence>MRYLPILLLFLISCKQETKNLSAQQIIDKAIENAGGGLYESSAIQFTFRDIQYTSRRNNGIFQLTRSFKDSLGEVKDVLTNSGFNRYRDSEIVSLTDSITTLYSNAVNSVHYFVQLPYVLNDDAVQKELVGETEINGKKYYNIEVTFKQEGGGTDHDDVYMYWINKEDFTLDYFAYKFYTNKGGIRFREAYNQRTIGGLRFADYRNYKTEPWESVDLKNLGELFETGKLELLSDIKTEDILVEN</sequence>
<evidence type="ECO:0000313" key="2">
    <source>
        <dbReference type="Proteomes" id="UP000184172"/>
    </source>
</evidence>
<dbReference type="InterPro" id="IPR045444">
    <property type="entry name" value="DUF6503"/>
</dbReference>
<gene>
    <name evidence="1" type="ORF">SAMN04487908_12240</name>
</gene>
<dbReference type="STRING" id="797419.SAMN05216556_12127"/>
<dbReference type="EMBL" id="FQYV01000022">
    <property type="protein sequence ID" value="SHJ66713.1"/>
    <property type="molecule type" value="Genomic_DNA"/>
</dbReference>
<organism evidence="1 2">
    <name type="scientific">Aequorivita viscosa</name>
    <dbReference type="NCBI Taxonomy" id="797419"/>
    <lineage>
        <taxon>Bacteria</taxon>
        <taxon>Pseudomonadati</taxon>
        <taxon>Bacteroidota</taxon>
        <taxon>Flavobacteriia</taxon>
        <taxon>Flavobacteriales</taxon>
        <taxon>Flavobacteriaceae</taxon>
        <taxon>Aequorivita</taxon>
    </lineage>
</organism>
<evidence type="ECO:0000313" key="1">
    <source>
        <dbReference type="EMBL" id="SHJ66713.1"/>
    </source>
</evidence>
<dbReference type="OrthoDB" id="982433at2"/>
<dbReference type="AlphaFoldDB" id="A0A1M6L660"/>
<proteinExistence type="predicted"/>